<evidence type="ECO:0008006" key="4">
    <source>
        <dbReference type="Google" id="ProtNLM"/>
    </source>
</evidence>
<evidence type="ECO:0000313" key="3">
    <source>
        <dbReference type="Proteomes" id="UP000187203"/>
    </source>
</evidence>
<evidence type="ECO:0000313" key="2">
    <source>
        <dbReference type="EMBL" id="OMP07613.1"/>
    </source>
</evidence>
<reference evidence="3" key="1">
    <citation type="submission" date="2013-09" db="EMBL/GenBank/DDBJ databases">
        <title>Corchorus olitorius genome sequencing.</title>
        <authorList>
            <person name="Alam M."/>
            <person name="Haque M.S."/>
            <person name="Islam M.S."/>
            <person name="Emdad E.M."/>
            <person name="Islam M.M."/>
            <person name="Ahmed B."/>
            <person name="Halim A."/>
            <person name="Hossen Q.M.M."/>
            <person name="Hossain M.Z."/>
            <person name="Ahmed R."/>
            <person name="Khan M.M."/>
            <person name="Islam R."/>
            <person name="Rashid M.M."/>
            <person name="Khan S.A."/>
            <person name="Rahman M.S."/>
            <person name="Alam M."/>
            <person name="Yahiya A.S."/>
            <person name="Khan M.S."/>
            <person name="Azam M.S."/>
            <person name="Haque T."/>
            <person name="Lashkar M.Z.H."/>
            <person name="Akhand A.I."/>
            <person name="Morshed G."/>
            <person name="Roy S."/>
            <person name="Uddin K.S."/>
            <person name="Rabeya T."/>
            <person name="Hossain A.S."/>
            <person name="Chowdhury A."/>
            <person name="Snigdha A.R."/>
            <person name="Mortoza M.S."/>
            <person name="Matin S.A."/>
            <person name="Hoque S.M.E."/>
            <person name="Islam M.K."/>
            <person name="Roy D.K."/>
            <person name="Haider R."/>
            <person name="Moosa M.M."/>
            <person name="Elias S.M."/>
            <person name="Hasan A.M."/>
            <person name="Jahan S."/>
            <person name="Shafiuddin M."/>
            <person name="Mahmood N."/>
            <person name="Shommy N.S."/>
        </authorList>
    </citation>
    <scope>NUCLEOTIDE SEQUENCE [LARGE SCALE GENOMIC DNA]</scope>
    <source>
        <strain evidence="3">cv. O-4</strain>
    </source>
</reference>
<protein>
    <recommendedName>
        <fullName evidence="4">DUF4220 domain-containing protein</fullName>
    </recommendedName>
</protein>
<organism evidence="2 3">
    <name type="scientific">Corchorus olitorius</name>
    <dbReference type="NCBI Taxonomy" id="93759"/>
    <lineage>
        <taxon>Eukaryota</taxon>
        <taxon>Viridiplantae</taxon>
        <taxon>Streptophyta</taxon>
        <taxon>Embryophyta</taxon>
        <taxon>Tracheophyta</taxon>
        <taxon>Spermatophyta</taxon>
        <taxon>Magnoliopsida</taxon>
        <taxon>eudicotyledons</taxon>
        <taxon>Gunneridae</taxon>
        <taxon>Pentapetalae</taxon>
        <taxon>rosids</taxon>
        <taxon>malvids</taxon>
        <taxon>Malvales</taxon>
        <taxon>Malvaceae</taxon>
        <taxon>Grewioideae</taxon>
        <taxon>Apeibeae</taxon>
        <taxon>Corchorus</taxon>
    </lineage>
</organism>
<dbReference type="OrthoDB" id="1689146at2759"/>
<feature type="transmembrane region" description="Helical" evidence="1">
    <location>
        <begin position="20"/>
        <end position="38"/>
    </location>
</feature>
<dbReference type="PANTHER" id="PTHR31325">
    <property type="entry name" value="OS01G0798800 PROTEIN-RELATED"/>
    <property type="match status" value="1"/>
</dbReference>
<dbReference type="Proteomes" id="UP000187203">
    <property type="component" value="Unassembled WGS sequence"/>
</dbReference>
<proteinExistence type="predicted"/>
<name>A0A1R3KKH6_9ROSI</name>
<dbReference type="STRING" id="93759.A0A1R3KKH6"/>
<sequence length="402" mass="47042">MSQNLFPRWLTKLWDSWDVRLMVLSSLTVQVILLFLGSRRKYSVKSWLRIILWFTYLIADWIATAALGKLSEAQAKTNPINIAEGTIPVFDIDTLVENPEKLSDEQKLVMTDLWNINMDYLLQTLNQLKPADLYEILEDLRRLSFLVIDNQKENVPKKAEEQKKMRHFHTEFRDVPICLKEKFSDSFSLSTKSAFIAPRGENALEAHGLKEDLRWSIELDFDESIITWHLVTDLCYHGMVSIEDNINEVNNAHSATETKEEKVEDTCQVISNYMMYVLVMQPDIILPGYRKDFWFSHVSETLGGFFEKQRVSNKDEQKAYELLGQRMKSRGALELEENAWKIVKKLQGKENRWNIIESVWLEMLCYAAIACQHINHARQLRRGGEYLTHLWPRLTMSFLKNS</sequence>
<keyword evidence="1" id="KW-0472">Membrane</keyword>
<feature type="transmembrane region" description="Helical" evidence="1">
    <location>
        <begin position="50"/>
        <end position="68"/>
    </location>
</feature>
<accession>A0A1R3KKH6</accession>
<dbReference type="InterPro" id="IPR007658">
    <property type="entry name" value="DUF594"/>
</dbReference>
<comment type="caution">
    <text evidence="2">The sequence shown here is derived from an EMBL/GenBank/DDBJ whole genome shotgun (WGS) entry which is preliminary data.</text>
</comment>
<dbReference type="EMBL" id="AWUE01013140">
    <property type="protein sequence ID" value="OMP07613.1"/>
    <property type="molecule type" value="Genomic_DNA"/>
</dbReference>
<evidence type="ECO:0000256" key="1">
    <source>
        <dbReference type="SAM" id="Phobius"/>
    </source>
</evidence>
<keyword evidence="1" id="KW-0812">Transmembrane</keyword>
<dbReference type="AlphaFoldDB" id="A0A1R3KKH6"/>
<keyword evidence="1" id="KW-1133">Transmembrane helix</keyword>
<gene>
    <name evidence="2" type="ORF">COLO4_07185</name>
</gene>
<dbReference type="Pfam" id="PF04578">
    <property type="entry name" value="DUF594"/>
    <property type="match status" value="1"/>
</dbReference>
<keyword evidence="3" id="KW-1185">Reference proteome</keyword>